<feature type="domain" description="Rab-GAP TBC" evidence="3">
    <location>
        <begin position="28"/>
        <end position="296"/>
    </location>
</feature>
<reference evidence="4" key="1">
    <citation type="submission" date="2020-03" db="EMBL/GenBank/DDBJ databases">
        <title>Site-based positive gene gene selection in Geosmithia morbida across the United States reveals a broad range of putative effectors and factors for local host and environmental adapation.</title>
        <authorList>
            <person name="Onufrak A."/>
            <person name="Murdoch R.W."/>
            <person name="Gazis R."/>
            <person name="Huff M."/>
            <person name="Staton M."/>
            <person name="Klingeman W."/>
            <person name="Hadziabdic D."/>
        </authorList>
    </citation>
    <scope>NUCLEOTIDE SEQUENCE</scope>
    <source>
        <strain evidence="4">1262</strain>
    </source>
</reference>
<feature type="region of interest" description="Disordered" evidence="2">
    <location>
        <begin position="654"/>
        <end position="761"/>
    </location>
</feature>
<dbReference type="Gene3D" id="1.10.472.80">
    <property type="entry name" value="Ypt/Rab-GAP domain of gyp1p, domain 3"/>
    <property type="match status" value="1"/>
</dbReference>
<feature type="compositionally biased region" description="Low complexity" evidence="2">
    <location>
        <begin position="693"/>
        <end position="712"/>
    </location>
</feature>
<evidence type="ECO:0000256" key="2">
    <source>
        <dbReference type="SAM" id="MobiDB-lite"/>
    </source>
</evidence>
<evidence type="ECO:0000259" key="3">
    <source>
        <dbReference type="PROSITE" id="PS50086"/>
    </source>
</evidence>
<proteinExistence type="predicted"/>
<organism evidence="4 5">
    <name type="scientific">Geosmithia morbida</name>
    <dbReference type="NCBI Taxonomy" id="1094350"/>
    <lineage>
        <taxon>Eukaryota</taxon>
        <taxon>Fungi</taxon>
        <taxon>Dikarya</taxon>
        <taxon>Ascomycota</taxon>
        <taxon>Pezizomycotina</taxon>
        <taxon>Sordariomycetes</taxon>
        <taxon>Hypocreomycetidae</taxon>
        <taxon>Hypocreales</taxon>
        <taxon>Bionectriaceae</taxon>
        <taxon>Geosmithia</taxon>
    </lineage>
</organism>
<evidence type="ECO:0000313" key="5">
    <source>
        <dbReference type="Proteomes" id="UP000749293"/>
    </source>
</evidence>
<dbReference type="SUPFAM" id="SSF47923">
    <property type="entry name" value="Ypt/Rab-GAP domain of gyp1p"/>
    <property type="match status" value="2"/>
</dbReference>
<dbReference type="Pfam" id="PF00566">
    <property type="entry name" value="RabGAP-TBC"/>
    <property type="match status" value="1"/>
</dbReference>
<dbReference type="RefSeq" id="XP_035322871.1">
    <property type="nucleotide sequence ID" value="XM_035467905.1"/>
</dbReference>
<keyword evidence="1" id="KW-0343">GTPase activation</keyword>
<dbReference type="PROSITE" id="PS50086">
    <property type="entry name" value="TBC_RABGAP"/>
    <property type="match status" value="1"/>
</dbReference>
<sequence>ERWRAVKPYIDSHADLRRSVKSDGASNPCVAGLRSVCWKIFLLSKDQGDGWKTALHRGRDDYSRRRDEFLKYIKHPEALAELAVDPLADEPNSPWDTARHDGAVRAEIQQDVQRLPDEVNYHDGGIQTLILDVLFVYCKSYPDRGGYRQGMHEILAPIVHVLETDSIDATASGGAASVDEELVELVDASFLEHDAYIIFSSLMENAQSFYAVGDAAAKTQPGAMSSREQQTSSIVERSKFIHEVCLRKVDPELASHLINVEILPQIFLIRWVRLLFSREFPFEQVLVLWDTILAVDPSLELIDLICVAMLIRIRWQLLEADYSVCLQLLLKYPPPSGPLGPHEFVDDAEYLRNHLNTTGGATLIMKHTGKLPGAIKTPEPSRPLTPSLGSFSILRQRAMGARSPLSSPAAFMSQQGGVEALFQGAAKGAKGMLERGEKLGINQAVRDAMGEFRRNMQGLGEARSPHRLSGEVLDSDGGAAALAAMEKRNQQLAMMLDDTVTSLRAISAADFEDKETSLEQIEIAAAKLQFVKIYLEDSTLDVPAMQPGDEAAPDAAEASSNAEGKKEADGQGTADEAQASSPSLGDDALDTDANGNASQPAKETPAEVKPTAARTIPIKRAAQSRAAQVARGAVPETTDAAGGSISAAASKASAAAGSGGTAGVASPTEEAKTTARSTLAQSSFSWMLEPDEPVASAASSVGSKSGTVSSPPAATHKKRSSNGISRERNAFLFGDGPSESTGQDPLGRRDDLFSMEQLGKR</sequence>
<feature type="non-terminal residue" evidence="4">
    <location>
        <position position="1"/>
    </location>
</feature>
<dbReference type="PANTHER" id="PTHR22957:SF337">
    <property type="entry name" value="TBC1 DOMAIN FAMILY MEMBER 5"/>
    <property type="match status" value="1"/>
</dbReference>
<dbReference type="PANTHER" id="PTHR22957">
    <property type="entry name" value="TBC1 DOMAIN FAMILY MEMBER GTPASE-ACTIVATING PROTEIN"/>
    <property type="match status" value="1"/>
</dbReference>
<dbReference type="GO" id="GO:0005096">
    <property type="term" value="F:GTPase activator activity"/>
    <property type="evidence" value="ECO:0007669"/>
    <property type="project" value="UniProtKB-KW"/>
</dbReference>
<dbReference type="Proteomes" id="UP000749293">
    <property type="component" value="Unassembled WGS sequence"/>
</dbReference>
<comment type="caution">
    <text evidence="4">The sequence shown here is derived from an EMBL/GenBank/DDBJ whole genome shotgun (WGS) entry which is preliminary data.</text>
</comment>
<dbReference type="FunFam" id="1.10.8.270:FF:000031">
    <property type="entry name" value="TBC1 domain family member 5"/>
    <property type="match status" value="1"/>
</dbReference>
<protein>
    <submittedName>
        <fullName evidence="4">TBC1 domain family member 5</fullName>
    </submittedName>
</protein>
<evidence type="ECO:0000256" key="1">
    <source>
        <dbReference type="ARBA" id="ARBA00022468"/>
    </source>
</evidence>
<keyword evidence="5" id="KW-1185">Reference proteome</keyword>
<dbReference type="GeneID" id="55972160"/>
<evidence type="ECO:0000313" key="4">
    <source>
        <dbReference type="EMBL" id="KAF4124219.1"/>
    </source>
</evidence>
<feature type="region of interest" description="Disordered" evidence="2">
    <location>
        <begin position="544"/>
        <end position="623"/>
    </location>
</feature>
<accession>A0A9P5D765</accession>
<dbReference type="InterPro" id="IPR000195">
    <property type="entry name" value="Rab-GAP-TBC_dom"/>
</dbReference>
<dbReference type="FunFam" id="1.10.472.80:FF:000038">
    <property type="entry name" value="TBC1 domain family member 5"/>
    <property type="match status" value="1"/>
</dbReference>
<dbReference type="SMART" id="SM00164">
    <property type="entry name" value="TBC"/>
    <property type="match status" value="1"/>
</dbReference>
<dbReference type="InterPro" id="IPR035969">
    <property type="entry name" value="Rab-GAP_TBC_sf"/>
</dbReference>
<name>A0A9P5D765_9HYPO</name>
<dbReference type="OrthoDB" id="27140at2759"/>
<feature type="compositionally biased region" description="Polar residues" evidence="2">
    <location>
        <begin position="674"/>
        <end position="685"/>
    </location>
</feature>
<feature type="compositionally biased region" description="Basic and acidic residues" evidence="2">
    <location>
        <begin position="746"/>
        <end position="761"/>
    </location>
</feature>
<dbReference type="EMBL" id="JAANYQ010000005">
    <property type="protein sequence ID" value="KAF4124219.1"/>
    <property type="molecule type" value="Genomic_DNA"/>
</dbReference>
<feature type="compositionally biased region" description="Low complexity" evidence="2">
    <location>
        <begin position="549"/>
        <end position="562"/>
    </location>
</feature>
<dbReference type="Gene3D" id="1.10.8.270">
    <property type="entry name" value="putative rabgap domain of human tbc1 domain family member 14 like domains"/>
    <property type="match status" value="1"/>
</dbReference>
<gene>
    <name evidence="4" type="ORF">GMORB2_5935</name>
</gene>
<dbReference type="AlphaFoldDB" id="A0A9P5D765"/>